<evidence type="ECO:0000313" key="2">
    <source>
        <dbReference type="Proteomes" id="UP000072003"/>
    </source>
</evidence>
<gene>
    <name evidence="1" type="ORF">ERS132462_01689</name>
</gene>
<sequence length="78" mass="9192">MARRHVFAHKVPKRVGDLKSNTGVDYAIWVQNCELTNDELAVLLGIDVRYVTRMRKLDWIPDTSVRERIDQLILTRRE</sequence>
<accession>A0A0Z8DT92</accession>
<dbReference type="EMBL" id="FIFN01000019">
    <property type="protein sequence ID" value="CYU26307.1"/>
    <property type="molecule type" value="Genomic_DNA"/>
</dbReference>
<dbReference type="Proteomes" id="UP000072003">
    <property type="component" value="Unassembled WGS sequence"/>
</dbReference>
<name>A0A0Z8DT92_STRSU</name>
<dbReference type="RefSeq" id="WP_044670361.1">
    <property type="nucleotide sequence ID" value="NZ_CEDC01000003.1"/>
</dbReference>
<proteinExistence type="predicted"/>
<reference evidence="1 2" key="1">
    <citation type="submission" date="2016-02" db="EMBL/GenBank/DDBJ databases">
        <authorList>
            <consortium name="Pathogen Informatics"/>
        </authorList>
    </citation>
    <scope>NUCLEOTIDE SEQUENCE [LARGE SCALE GENOMIC DNA]</scope>
    <source>
        <strain evidence="1 2">LSS100</strain>
    </source>
</reference>
<organism evidence="1 2">
    <name type="scientific">Streptococcus suis</name>
    <dbReference type="NCBI Taxonomy" id="1307"/>
    <lineage>
        <taxon>Bacteria</taxon>
        <taxon>Bacillati</taxon>
        <taxon>Bacillota</taxon>
        <taxon>Bacilli</taxon>
        <taxon>Lactobacillales</taxon>
        <taxon>Streptococcaceae</taxon>
        <taxon>Streptococcus</taxon>
    </lineage>
</organism>
<protein>
    <submittedName>
        <fullName evidence="1">Uncharacterized protein</fullName>
    </submittedName>
</protein>
<dbReference type="AlphaFoldDB" id="A0A0Z8DT92"/>
<evidence type="ECO:0000313" key="1">
    <source>
        <dbReference type="EMBL" id="CYU26307.1"/>
    </source>
</evidence>